<dbReference type="SUPFAM" id="SSF52129">
    <property type="entry name" value="Caspase-like"/>
    <property type="match status" value="1"/>
</dbReference>
<feature type="compositionally biased region" description="Low complexity" evidence="2">
    <location>
        <begin position="239"/>
        <end position="250"/>
    </location>
</feature>
<protein>
    <recommendedName>
        <fullName evidence="4">Caspase family p20 domain-containing protein</fullName>
    </recommendedName>
</protein>
<feature type="coiled-coil region" evidence="1">
    <location>
        <begin position="328"/>
        <end position="355"/>
    </location>
</feature>
<evidence type="ECO:0000313" key="5">
    <source>
        <dbReference type="EMBL" id="QDL92310.1"/>
    </source>
</evidence>
<dbReference type="InterPro" id="IPR029030">
    <property type="entry name" value="Caspase-like_dom_sf"/>
</dbReference>
<dbReference type="Proteomes" id="UP000305888">
    <property type="component" value="Chromosome"/>
</dbReference>
<dbReference type="PROSITE" id="PS50208">
    <property type="entry name" value="CASPASE_P20"/>
    <property type="match status" value="1"/>
</dbReference>
<dbReference type="Gene3D" id="1.10.101.10">
    <property type="entry name" value="PGBD-like superfamily/PGBD"/>
    <property type="match status" value="2"/>
</dbReference>
<dbReference type="InterPro" id="IPR036365">
    <property type="entry name" value="PGBD-like_sf"/>
</dbReference>
<evidence type="ECO:0000256" key="1">
    <source>
        <dbReference type="SAM" id="Coils"/>
    </source>
</evidence>
<dbReference type="KEGG" id="ppru:FDP22_11310"/>
<evidence type="ECO:0000259" key="4">
    <source>
        <dbReference type="PROSITE" id="PS50208"/>
    </source>
</evidence>
<feature type="chain" id="PRO_5022964659" description="Caspase family p20 domain-containing protein" evidence="3">
    <location>
        <begin position="24"/>
        <end position="527"/>
    </location>
</feature>
<keyword evidence="1" id="KW-0175">Coiled coil</keyword>
<dbReference type="Pfam" id="PF00656">
    <property type="entry name" value="Peptidase_C14"/>
    <property type="match status" value="1"/>
</dbReference>
<feature type="signal peptide" evidence="3">
    <location>
        <begin position="1"/>
        <end position="23"/>
    </location>
</feature>
<accession>A0A5B8FYA0</accession>
<proteinExistence type="predicted"/>
<organism evidence="5 6">
    <name type="scientific">Paroceanicella profunda</name>
    <dbReference type="NCBI Taxonomy" id="2579971"/>
    <lineage>
        <taxon>Bacteria</taxon>
        <taxon>Pseudomonadati</taxon>
        <taxon>Pseudomonadota</taxon>
        <taxon>Alphaproteobacteria</taxon>
        <taxon>Rhodobacterales</taxon>
        <taxon>Paracoccaceae</taxon>
        <taxon>Paroceanicella</taxon>
    </lineage>
</organism>
<dbReference type="InterPro" id="IPR001309">
    <property type="entry name" value="Pept_C14_p20"/>
</dbReference>
<sequence length="527" mass="56559">MKTFRLGVVAFATTLMAGSPLLAEDLALVIGNSDYANGAKLPDSANEAADRIAAVLDAAGYEVLEGKDLTSQDMFDILSEFNDRLPDADRIVIYYSGNPVTAVRSTWLTPVDMQALSPVLADFTGPSLDLLLGMATKSRGSSVVMIAAGEDGFESPGFGLKNGMGPPAVPKGVLYLQGKAGDFGTVMAETVLKPAMSASEAVKRLEGRVEIGGDAPDLVFGPKNQAELDAALKAAADAAAAPQAGDQSSAEPQLTGREKADAEAEDALNFSRAERLRIQEALTVLDYEPKGIDGVFGPNTRTAISRYQDAEGMPATGYLRDGQTDRLFNLAEKRSRELDAEARKAEAAARKAEIAFWKERAAGGDEQGLRAYLRRYPDGVHADDATRLLDRIDDGRLGAASAQERQAWQAARSSDTPAAYRSYLQSWPNGQFANAARTRMETLQGGGDVSDQRDQLAAREEALRLSHDSLLSVEQRLEAQGFPPGRVDGRIDGETRIALRRFQRSRGLEVTGYLDDRTLRQLVAASG</sequence>
<name>A0A5B8FYA0_9RHOB</name>
<evidence type="ECO:0000256" key="2">
    <source>
        <dbReference type="SAM" id="MobiDB-lite"/>
    </source>
</evidence>
<dbReference type="EMBL" id="CP040818">
    <property type="protein sequence ID" value="QDL92310.1"/>
    <property type="molecule type" value="Genomic_DNA"/>
</dbReference>
<dbReference type="Pfam" id="PF01471">
    <property type="entry name" value="PG_binding_1"/>
    <property type="match status" value="2"/>
</dbReference>
<dbReference type="SUPFAM" id="SSF47090">
    <property type="entry name" value="PGBD-like"/>
    <property type="match status" value="2"/>
</dbReference>
<dbReference type="InterPro" id="IPR036366">
    <property type="entry name" value="PGBDSf"/>
</dbReference>
<keyword evidence="6" id="KW-1185">Reference proteome</keyword>
<dbReference type="InterPro" id="IPR011600">
    <property type="entry name" value="Pept_C14_caspase"/>
</dbReference>
<gene>
    <name evidence="5" type="ORF">FDP22_11310</name>
</gene>
<dbReference type="InterPro" id="IPR002477">
    <property type="entry name" value="Peptidoglycan-bd-like"/>
</dbReference>
<keyword evidence="3" id="KW-0732">Signal</keyword>
<dbReference type="GO" id="GO:0006508">
    <property type="term" value="P:proteolysis"/>
    <property type="evidence" value="ECO:0007669"/>
    <property type="project" value="InterPro"/>
</dbReference>
<dbReference type="Gene3D" id="3.40.50.1460">
    <property type="match status" value="1"/>
</dbReference>
<dbReference type="OrthoDB" id="321999at2"/>
<reference evidence="5 6" key="1">
    <citation type="submission" date="2019-06" db="EMBL/GenBank/DDBJ databases">
        <title>Genome sequence of Rhodobacteraceae bacterium D4M1.</title>
        <authorList>
            <person name="Cao J."/>
        </authorList>
    </citation>
    <scope>NUCLEOTIDE SEQUENCE [LARGE SCALE GENOMIC DNA]</scope>
    <source>
        <strain evidence="5 6">D4M1</strain>
    </source>
</reference>
<dbReference type="RefSeq" id="WP_138573015.1">
    <property type="nucleotide sequence ID" value="NZ_CP040818.1"/>
</dbReference>
<evidence type="ECO:0000256" key="3">
    <source>
        <dbReference type="SAM" id="SignalP"/>
    </source>
</evidence>
<evidence type="ECO:0000313" key="6">
    <source>
        <dbReference type="Proteomes" id="UP000305888"/>
    </source>
</evidence>
<feature type="domain" description="Caspase family p20" evidence="4">
    <location>
        <begin position="23"/>
        <end position="81"/>
    </location>
</feature>
<dbReference type="AlphaFoldDB" id="A0A5B8FYA0"/>
<dbReference type="GO" id="GO:0004197">
    <property type="term" value="F:cysteine-type endopeptidase activity"/>
    <property type="evidence" value="ECO:0007669"/>
    <property type="project" value="InterPro"/>
</dbReference>
<feature type="region of interest" description="Disordered" evidence="2">
    <location>
        <begin position="239"/>
        <end position="266"/>
    </location>
</feature>